<name>A0AA35W2L1_GEOBA</name>
<dbReference type="Proteomes" id="UP001174909">
    <property type="component" value="Unassembled WGS sequence"/>
</dbReference>
<dbReference type="PROSITE" id="PS51347">
    <property type="entry name" value="PHOSPHOTRIESTERASE_2"/>
    <property type="match status" value="1"/>
</dbReference>
<dbReference type="Gene3D" id="3.20.20.140">
    <property type="entry name" value="Metal-dependent hydrolases"/>
    <property type="match status" value="1"/>
</dbReference>
<dbReference type="AlphaFoldDB" id="A0AA35W2L1"/>
<sequence>MPTVNTVLGPVDTDDLGFVLSHEHVGTNAAGLRHTYPEFIDRNGIREQSIAAMSAVHADGVCRTIVDVSTFDLGRDVNLIREVSEGSGMQIIAATGNHVAVPRPFGDVPPDAIAELYVREIEEGIEGTSIKAGIIKVASDRGGITPPQEVVLRAAARAQKSTGVPISTHTWSPDRVGEQQVRILEEEGVDLDKVYIGHSNDDTDMEYLLGLLNKGVWLGLDRYPGGLTPGTPDWEQRTEVARKLMDAGFTNRIFLSHDYSVPKARYGAEVQEQRRRANPDGYNFIPRYVLPRLKALGASDADIQQITVGNARRFFAGA</sequence>
<keyword evidence="7" id="KW-1185">Reference proteome</keyword>
<keyword evidence="2 6" id="KW-0378">Hydrolase</keyword>
<evidence type="ECO:0000256" key="4">
    <source>
        <dbReference type="PIRSR" id="PIRSR601559-51"/>
    </source>
</evidence>
<comment type="caution">
    <text evidence="6">The sequence shown here is derived from an EMBL/GenBank/DDBJ whole genome shotgun (WGS) entry which is preliminary data.</text>
</comment>
<feature type="binding site" evidence="4">
    <location>
        <position position="198"/>
    </location>
    <ligand>
        <name>Zn(2+)</name>
        <dbReference type="ChEBI" id="CHEBI:29105"/>
        <label>2</label>
    </ligand>
</feature>
<comment type="similarity">
    <text evidence="5">Belongs to the metallo-dependent hydrolases superfamily. Phosphotriesterase family.</text>
</comment>
<dbReference type="PANTHER" id="PTHR10819:SF3">
    <property type="entry name" value="PHOSPHOTRIESTERASE-RELATED PROTEIN"/>
    <property type="match status" value="1"/>
</dbReference>
<evidence type="ECO:0000256" key="1">
    <source>
        <dbReference type="ARBA" id="ARBA00022723"/>
    </source>
</evidence>
<evidence type="ECO:0000313" key="7">
    <source>
        <dbReference type="Proteomes" id="UP001174909"/>
    </source>
</evidence>
<evidence type="ECO:0000313" key="6">
    <source>
        <dbReference type="EMBL" id="CAI7997712.1"/>
    </source>
</evidence>
<dbReference type="SUPFAM" id="SSF51556">
    <property type="entry name" value="Metallo-dependent hydrolases"/>
    <property type="match status" value="1"/>
</dbReference>
<dbReference type="PANTHER" id="PTHR10819">
    <property type="entry name" value="PHOSPHOTRIESTERASE-RELATED"/>
    <property type="match status" value="1"/>
</dbReference>
<feature type="binding site" evidence="4">
    <location>
        <position position="258"/>
    </location>
    <ligand>
        <name>Zn(2+)</name>
        <dbReference type="ChEBI" id="CHEBI:29105"/>
        <label>1</label>
    </ligand>
</feature>
<protein>
    <submittedName>
        <fullName evidence="6">Parathion hydrolase</fullName>
    </submittedName>
</protein>
<keyword evidence="1 4" id="KW-0479">Metal-binding</keyword>
<feature type="modified residue" description="N6-carboxylysine" evidence="3 5">
    <location>
        <position position="136"/>
    </location>
</feature>
<dbReference type="EMBL" id="CASHTH010000325">
    <property type="protein sequence ID" value="CAI7997712.1"/>
    <property type="molecule type" value="Genomic_DNA"/>
</dbReference>
<comment type="cofactor">
    <cofactor evidence="4">
        <name>a divalent metal cation</name>
        <dbReference type="ChEBI" id="CHEBI:60240"/>
    </cofactor>
    <text evidence="4">Binds 2 divalent metal cations per subunit.</text>
</comment>
<feature type="binding site" evidence="4">
    <location>
        <position position="169"/>
    </location>
    <ligand>
        <name>Zn(2+)</name>
        <dbReference type="ChEBI" id="CHEBI:29105"/>
        <label>2</label>
    </ligand>
</feature>
<dbReference type="Pfam" id="PF02126">
    <property type="entry name" value="PTE"/>
    <property type="match status" value="1"/>
</dbReference>
<dbReference type="InterPro" id="IPR032466">
    <property type="entry name" value="Metal_Hydrolase"/>
</dbReference>
<evidence type="ECO:0000256" key="3">
    <source>
        <dbReference type="PIRSR" id="PIRSR601559-50"/>
    </source>
</evidence>
<organism evidence="6 7">
    <name type="scientific">Geodia barretti</name>
    <name type="common">Barrett's horny sponge</name>
    <dbReference type="NCBI Taxonomy" id="519541"/>
    <lineage>
        <taxon>Eukaryota</taxon>
        <taxon>Metazoa</taxon>
        <taxon>Porifera</taxon>
        <taxon>Demospongiae</taxon>
        <taxon>Heteroscleromorpha</taxon>
        <taxon>Tetractinellida</taxon>
        <taxon>Astrophorina</taxon>
        <taxon>Geodiidae</taxon>
        <taxon>Geodia</taxon>
    </lineage>
</organism>
<feature type="binding site" description="via carbamate group" evidence="4">
    <location>
        <position position="136"/>
    </location>
    <ligand>
        <name>Zn(2+)</name>
        <dbReference type="ChEBI" id="CHEBI:29105"/>
        <label>2</label>
    </ligand>
</feature>
<evidence type="ECO:0000256" key="5">
    <source>
        <dbReference type="PROSITE-ProRule" id="PRU00679"/>
    </source>
</evidence>
<dbReference type="GO" id="GO:0016787">
    <property type="term" value="F:hydrolase activity"/>
    <property type="evidence" value="ECO:0007669"/>
    <property type="project" value="UniProtKB-KW"/>
</dbReference>
<evidence type="ECO:0000256" key="2">
    <source>
        <dbReference type="ARBA" id="ARBA00022801"/>
    </source>
</evidence>
<dbReference type="InterPro" id="IPR001559">
    <property type="entry name" value="Phosphotriesterase"/>
</dbReference>
<dbReference type="GO" id="GO:0008270">
    <property type="term" value="F:zinc ion binding"/>
    <property type="evidence" value="ECO:0007669"/>
    <property type="project" value="InterPro"/>
</dbReference>
<feature type="binding site" description="via carbamate group" evidence="4">
    <location>
        <position position="136"/>
    </location>
    <ligand>
        <name>Zn(2+)</name>
        <dbReference type="ChEBI" id="CHEBI:29105"/>
        <label>1</label>
    </ligand>
</feature>
<feature type="binding site" evidence="4">
    <location>
        <position position="24"/>
    </location>
    <ligand>
        <name>Zn(2+)</name>
        <dbReference type="ChEBI" id="CHEBI:29105"/>
        <label>1</label>
    </ligand>
</feature>
<feature type="binding site" evidence="4">
    <location>
        <position position="22"/>
    </location>
    <ligand>
        <name>Zn(2+)</name>
        <dbReference type="ChEBI" id="CHEBI:29105"/>
        <label>1</label>
    </ligand>
</feature>
<gene>
    <name evidence="6" type="ORF">GBAR_LOCUS2222</name>
</gene>
<proteinExistence type="inferred from homology"/>
<reference evidence="6" key="1">
    <citation type="submission" date="2023-03" db="EMBL/GenBank/DDBJ databases">
        <authorList>
            <person name="Steffen K."/>
            <person name="Cardenas P."/>
        </authorList>
    </citation>
    <scope>NUCLEOTIDE SEQUENCE</scope>
</reference>
<accession>A0AA35W2L1</accession>